<evidence type="ECO:0000313" key="2">
    <source>
        <dbReference type="Proteomes" id="UP000178406"/>
    </source>
</evidence>
<dbReference type="Proteomes" id="UP000178406">
    <property type="component" value="Unassembled WGS sequence"/>
</dbReference>
<reference evidence="1 2" key="1">
    <citation type="journal article" date="2016" name="Nat. Commun.">
        <title>Thousands of microbial genomes shed light on interconnected biogeochemical processes in an aquifer system.</title>
        <authorList>
            <person name="Anantharaman K."/>
            <person name="Brown C.T."/>
            <person name="Hug L.A."/>
            <person name="Sharon I."/>
            <person name="Castelle C.J."/>
            <person name="Probst A.J."/>
            <person name="Thomas B.C."/>
            <person name="Singh A."/>
            <person name="Wilkins M.J."/>
            <person name="Karaoz U."/>
            <person name="Brodie E.L."/>
            <person name="Williams K.H."/>
            <person name="Hubbard S.S."/>
            <person name="Banfield J.F."/>
        </authorList>
    </citation>
    <scope>NUCLEOTIDE SEQUENCE [LARGE SCALE GENOMIC DNA]</scope>
</reference>
<dbReference type="EMBL" id="MFHQ01000033">
    <property type="protein sequence ID" value="OGF73898.1"/>
    <property type="molecule type" value="Genomic_DNA"/>
</dbReference>
<protein>
    <submittedName>
        <fullName evidence="1">Uncharacterized protein</fullName>
    </submittedName>
</protein>
<accession>A0A1F5WDY2</accession>
<organism evidence="1 2">
    <name type="scientific">Candidatus Giovannonibacteria bacterium RIFCSPHIGHO2_02_FULL_46_20</name>
    <dbReference type="NCBI Taxonomy" id="1798338"/>
    <lineage>
        <taxon>Bacteria</taxon>
        <taxon>Candidatus Giovannoniibacteriota</taxon>
    </lineage>
</organism>
<comment type="caution">
    <text evidence="1">The sequence shown here is derived from an EMBL/GenBank/DDBJ whole genome shotgun (WGS) entry which is preliminary data.</text>
</comment>
<sequence length="178" mass="20819">MDISREERKVLREVVGDFLKATHLAWRRDDFSNAMGRKLNILKIPLGQLNSRGYTKSEISDFQEEVLFEVLCFDLDRLTLMEIYGDLSRHGKDKLSEKRKIMERLLHSLQGSEKHSRLQFVARTIFLAPAELVRMGLIGLIAESVRLRLLDRYRHDNGKGRLALISQFYYLRLTSETH</sequence>
<name>A0A1F5WDY2_9BACT</name>
<dbReference type="AlphaFoldDB" id="A0A1F5WDY2"/>
<evidence type="ECO:0000313" key="1">
    <source>
        <dbReference type="EMBL" id="OGF73898.1"/>
    </source>
</evidence>
<gene>
    <name evidence="1" type="ORF">A3J56_02045</name>
</gene>
<proteinExistence type="predicted"/>